<protein>
    <submittedName>
        <fullName evidence="1">Uncharacterized protein</fullName>
    </submittedName>
</protein>
<accession>A0A2P2Q6I6</accession>
<name>A0A2P2Q6I6_RHIMU</name>
<dbReference type="EMBL" id="GGEC01082121">
    <property type="protein sequence ID" value="MBX62605.1"/>
    <property type="molecule type" value="Transcribed_RNA"/>
</dbReference>
<dbReference type="AlphaFoldDB" id="A0A2P2Q6I6"/>
<evidence type="ECO:0000313" key="1">
    <source>
        <dbReference type="EMBL" id="MBX62605.1"/>
    </source>
</evidence>
<organism evidence="1">
    <name type="scientific">Rhizophora mucronata</name>
    <name type="common">Asiatic mangrove</name>
    <dbReference type="NCBI Taxonomy" id="61149"/>
    <lineage>
        <taxon>Eukaryota</taxon>
        <taxon>Viridiplantae</taxon>
        <taxon>Streptophyta</taxon>
        <taxon>Embryophyta</taxon>
        <taxon>Tracheophyta</taxon>
        <taxon>Spermatophyta</taxon>
        <taxon>Magnoliopsida</taxon>
        <taxon>eudicotyledons</taxon>
        <taxon>Gunneridae</taxon>
        <taxon>Pentapetalae</taxon>
        <taxon>rosids</taxon>
        <taxon>fabids</taxon>
        <taxon>Malpighiales</taxon>
        <taxon>Rhizophoraceae</taxon>
        <taxon>Rhizophora</taxon>
    </lineage>
</organism>
<reference evidence="1" key="1">
    <citation type="submission" date="2018-02" db="EMBL/GenBank/DDBJ databases">
        <title>Rhizophora mucronata_Transcriptome.</title>
        <authorList>
            <person name="Meera S.P."/>
            <person name="Sreeshan A."/>
            <person name="Augustine A."/>
        </authorList>
    </citation>
    <scope>NUCLEOTIDE SEQUENCE</scope>
    <source>
        <tissue evidence="1">Leaf</tissue>
    </source>
</reference>
<sequence length="25" mass="3012">MDIDKSNSQLLYRQIINQLSFPRTM</sequence>
<proteinExistence type="predicted"/>